<evidence type="ECO:0000313" key="3">
    <source>
        <dbReference type="Proteomes" id="UP000225277"/>
    </source>
</evidence>
<proteinExistence type="predicted"/>
<dbReference type="InterPro" id="IPR014347">
    <property type="entry name" value="Tautomerase/MIF_sf"/>
</dbReference>
<feature type="domain" description="Tautomerase cis-CaaD-like" evidence="1">
    <location>
        <begin position="1"/>
        <end position="142"/>
    </location>
</feature>
<evidence type="ECO:0000259" key="1">
    <source>
        <dbReference type="Pfam" id="PF14832"/>
    </source>
</evidence>
<dbReference type="EMBL" id="FJUY01000007">
    <property type="protein sequence ID" value="CZT19579.1"/>
    <property type="molecule type" value="Genomic_DNA"/>
</dbReference>
<keyword evidence="3" id="KW-1185">Reference proteome</keyword>
<dbReference type="InterPro" id="IPR028116">
    <property type="entry name" value="Cis-CaaD-like"/>
</dbReference>
<dbReference type="OrthoDB" id="2129288at2759"/>
<reference evidence="2 3" key="1">
    <citation type="submission" date="2016-03" db="EMBL/GenBank/DDBJ databases">
        <authorList>
            <person name="Ploux O."/>
        </authorList>
    </citation>
    <scope>NUCLEOTIDE SEQUENCE [LARGE SCALE GENOMIC DNA]</scope>
    <source>
        <strain evidence="2 3">URUG2</strain>
    </source>
</reference>
<dbReference type="AlphaFoldDB" id="A0A2D3VD42"/>
<sequence>MPLWQIYHPPNTFQDAASKSSLAKAITANYTKIGMPAFFVVVNYIETEEQNMFVGGELAHTRGSPFIRLVITHIHVNMPNEDSAYAGVTTRIDELLKPHIADKGYDWEYHVDETERRLWKLNGIYAPPFKSEDEKVWVKENRAVPPEEMEAARQKMEST</sequence>
<name>A0A2D3VD42_9PEZI</name>
<dbReference type="Pfam" id="PF14832">
    <property type="entry name" value="Tautomerase_3"/>
    <property type="match status" value="1"/>
</dbReference>
<evidence type="ECO:0000313" key="2">
    <source>
        <dbReference type="EMBL" id="CZT19579.1"/>
    </source>
</evidence>
<accession>A0A2D3VD42</accession>
<dbReference type="RefSeq" id="XP_023626469.1">
    <property type="nucleotide sequence ID" value="XM_023770701.1"/>
</dbReference>
<dbReference type="Gene3D" id="3.30.429.10">
    <property type="entry name" value="Macrophage Migration Inhibitory Factor"/>
    <property type="match status" value="1"/>
</dbReference>
<organism evidence="2 3">
    <name type="scientific">Ramularia collo-cygni</name>
    <dbReference type="NCBI Taxonomy" id="112498"/>
    <lineage>
        <taxon>Eukaryota</taxon>
        <taxon>Fungi</taxon>
        <taxon>Dikarya</taxon>
        <taxon>Ascomycota</taxon>
        <taxon>Pezizomycotina</taxon>
        <taxon>Dothideomycetes</taxon>
        <taxon>Dothideomycetidae</taxon>
        <taxon>Mycosphaerellales</taxon>
        <taxon>Mycosphaerellaceae</taxon>
        <taxon>Ramularia</taxon>
    </lineage>
</organism>
<protein>
    <recommendedName>
        <fullName evidence="1">Tautomerase cis-CaaD-like domain-containing protein</fullName>
    </recommendedName>
</protein>
<dbReference type="GeneID" id="35600592"/>
<dbReference type="Proteomes" id="UP000225277">
    <property type="component" value="Unassembled WGS sequence"/>
</dbReference>
<gene>
    <name evidence="2" type="ORF">RCC_05430</name>
</gene>